<dbReference type="PANTHER" id="PTHR30390:SF8">
    <property type="entry name" value="SUGAR ISOMERASE (SIS)"/>
    <property type="match status" value="1"/>
</dbReference>
<dbReference type="GO" id="GO:0097367">
    <property type="term" value="F:carbohydrate derivative binding"/>
    <property type="evidence" value="ECO:0007669"/>
    <property type="project" value="InterPro"/>
</dbReference>
<dbReference type="EMBL" id="QRHP01000001">
    <property type="protein sequence ID" value="RHF87590.1"/>
    <property type="molecule type" value="Genomic_DNA"/>
</dbReference>
<dbReference type="Gene3D" id="3.40.50.10490">
    <property type="entry name" value="Glucose-6-phosphate isomerase like protein, domain 1"/>
    <property type="match status" value="1"/>
</dbReference>
<dbReference type="InterPro" id="IPR046348">
    <property type="entry name" value="SIS_dom_sf"/>
</dbReference>
<dbReference type="InterPro" id="IPR035461">
    <property type="entry name" value="GmhA/DiaA"/>
</dbReference>
<feature type="domain" description="SIS" evidence="1">
    <location>
        <begin position="27"/>
        <end position="187"/>
    </location>
</feature>
<accession>A0A414R3G8</accession>
<dbReference type="PROSITE" id="PS51464">
    <property type="entry name" value="SIS"/>
    <property type="match status" value="1"/>
</dbReference>
<gene>
    <name evidence="2" type="ORF">DW654_02250</name>
</gene>
<evidence type="ECO:0000313" key="3">
    <source>
        <dbReference type="Proteomes" id="UP000283701"/>
    </source>
</evidence>
<dbReference type="InterPro" id="IPR001347">
    <property type="entry name" value="SIS_dom"/>
</dbReference>
<comment type="caution">
    <text evidence="2">The sequence shown here is derived from an EMBL/GenBank/DDBJ whole genome shotgun (WGS) entry which is preliminary data.</text>
</comment>
<dbReference type="SUPFAM" id="SSF53697">
    <property type="entry name" value="SIS domain"/>
    <property type="match status" value="1"/>
</dbReference>
<evidence type="ECO:0000313" key="2">
    <source>
        <dbReference type="EMBL" id="RHF87590.1"/>
    </source>
</evidence>
<organism evidence="2 3">
    <name type="scientific">Roseburia inulinivorans</name>
    <dbReference type="NCBI Taxonomy" id="360807"/>
    <lineage>
        <taxon>Bacteria</taxon>
        <taxon>Bacillati</taxon>
        <taxon>Bacillota</taxon>
        <taxon>Clostridia</taxon>
        <taxon>Lachnospirales</taxon>
        <taxon>Lachnospiraceae</taxon>
        <taxon>Roseburia</taxon>
    </lineage>
</organism>
<reference evidence="2 3" key="1">
    <citation type="submission" date="2018-08" db="EMBL/GenBank/DDBJ databases">
        <title>A genome reference for cultivated species of the human gut microbiota.</title>
        <authorList>
            <person name="Zou Y."/>
            <person name="Xue W."/>
            <person name="Luo G."/>
        </authorList>
    </citation>
    <scope>NUCLEOTIDE SEQUENCE [LARGE SCALE GENOMIC DNA]</scope>
    <source>
        <strain evidence="2 3">AM23-23AC</strain>
    </source>
</reference>
<dbReference type="CDD" id="cd05006">
    <property type="entry name" value="SIS_GmhA"/>
    <property type="match status" value="1"/>
</dbReference>
<evidence type="ECO:0000259" key="1">
    <source>
        <dbReference type="PROSITE" id="PS51464"/>
    </source>
</evidence>
<dbReference type="GO" id="GO:1901135">
    <property type="term" value="P:carbohydrate derivative metabolic process"/>
    <property type="evidence" value="ECO:0007669"/>
    <property type="project" value="InterPro"/>
</dbReference>
<dbReference type="PANTHER" id="PTHR30390">
    <property type="entry name" value="SEDOHEPTULOSE 7-PHOSPHATE ISOMERASE / DNAA INITIATOR-ASSOCIATING FACTOR FOR REPLICATION INITIATION"/>
    <property type="match status" value="1"/>
</dbReference>
<dbReference type="Proteomes" id="UP000283701">
    <property type="component" value="Unassembled WGS sequence"/>
</dbReference>
<proteinExistence type="predicted"/>
<sequence length="188" mass="21061">MKDNIKAYFEREQEVINNLDFEEIADAVQAIKEAYEREATVYVFGNGGSAATASHFVCDFNKGICEKLDKKFNLICLSDNTPIVTAIANDISYDDVFYFQLKNKLKPDDLILAISGSGNSKNIIKAVEYAKEVGTKIVGLTGYSGGKLYELADYHMHVAVDDMQITEDVHMAFDHMLYKVLSEELSTF</sequence>
<dbReference type="Pfam" id="PF13580">
    <property type="entry name" value="SIS_2"/>
    <property type="match status" value="1"/>
</dbReference>
<dbReference type="InterPro" id="IPR050099">
    <property type="entry name" value="SIS_GmhA/DiaA_subfam"/>
</dbReference>
<dbReference type="AlphaFoldDB" id="A0A414R3G8"/>
<protein>
    <submittedName>
        <fullName evidence="2">SIS domain-containing protein</fullName>
    </submittedName>
</protein>
<name>A0A414R3G8_9FIRM</name>
<dbReference type="RefSeq" id="WP_118202244.1">
    <property type="nucleotide sequence ID" value="NZ_QRHP01000001.1"/>
</dbReference>